<keyword evidence="2" id="KW-1003">Cell membrane</keyword>
<feature type="domain" description="Cardiolipin synthase N-terminal" evidence="8">
    <location>
        <begin position="19"/>
        <end position="59"/>
    </location>
</feature>
<reference evidence="9 10" key="1">
    <citation type="journal article" date="2017" name="Curr. Biol.">
        <title>Genome architecture and evolution of a unichromosomal asexual nematode.</title>
        <authorList>
            <person name="Fradin H."/>
            <person name="Zegar C."/>
            <person name="Gutwein M."/>
            <person name="Lucas J."/>
            <person name="Kovtun M."/>
            <person name="Corcoran D."/>
            <person name="Baugh L.R."/>
            <person name="Kiontke K."/>
            <person name="Gunsalus K."/>
            <person name="Fitch D.H."/>
            <person name="Piano F."/>
        </authorList>
    </citation>
    <scope>NUCLEOTIDE SEQUENCE [LARGE SCALE GENOMIC DNA]</scope>
    <source>
        <strain evidence="9">PF1309</strain>
    </source>
</reference>
<evidence type="ECO:0000256" key="1">
    <source>
        <dbReference type="ARBA" id="ARBA00004651"/>
    </source>
</evidence>
<dbReference type="Proteomes" id="UP000218231">
    <property type="component" value="Unassembled WGS sequence"/>
</dbReference>
<proteinExistence type="predicted"/>
<evidence type="ECO:0000313" key="9">
    <source>
        <dbReference type="EMBL" id="PAV74611.1"/>
    </source>
</evidence>
<keyword evidence="5 7" id="KW-0472">Membrane</keyword>
<keyword evidence="3 7" id="KW-0812">Transmembrane</keyword>
<evidence type="ECO:0000256" key="6">
    <source>
        <dbReference type="SAM" id="MobiDB-lite"/>
    </source>
</evidence>
<evidence type="ECO:0000256" key="2">
    <source>
        <dbReference type="ARBA" id="ARBA00022475"/>
    </source>
</evidence>
<dbReference type="InterPro" id="IPR027379">
    <property type="entry name" value="CLS_N"/>
</dbReference>
<sequence length="513" mass="54749">MTEPVTYFWIAVAVIILLVDLWAIVSVFRSDKADVTKALWALLLLALPVVGLAIWGVMGPRGIKRGTGPSSPEHSKGRSSVESRSGTTMLVVRTARQAQSMTQRPKRPHVATHSLNIKPRRDRNRGPLPRGSEDRFPASHCVARAGDIGPGATLFTRIPWLPSNCANPAVKLAIAPLVVAYASRLGEGSSEFTELVLMIELPRGIDGKAALQILKIAVMLMSKDIDTSELTHGLFDDILAVLLLREVARQQQAPSASGFDPAGSLLGVVMLVQVGDGHVGTFPRVSNGDSPADTAVGAGDQGDLILQPAAAGVAEHASDATGGMRRLLNAACGTASPARSRSTALERSPPSGWKPVIDRCAIRPARHVHGSVVRTGCRHRLPPPGCGRYLGGSTNRSDGLRAEHACAGRAQQPHRPGAIDGYVRTLADLRVDHRLPGCRQDIREKQHLIVRKGRRHLERARVGLGHAHVVRLATRHAAVQMAVAEQGSPWRDTFLVEDGAAPCVSGFAGGKLL</sequence>
<evidence type="ECO:0000313" key="10">
    <source>
        <dbReference type="Proteomes" id="UP000218231"/>
    </source>
</evidence>
<protein>
    <recommendedName>
        <fullName evidence="8">Cardiolipin synthase N-terminal domain-containing protein</fullName>
    </recommendedName>
</protein>
<feature type="transmembrane region" description="Helical" evidence="7">
    <location>
        <begin position="39"/>
        <end position="58"/>
    </location>
</feature>
<evidence type="ECO:0000256" key="7">
    <source>
        <dbReference type="SAM" id="Phobius"/>
    </source>
</evidence>
<accession>A0A2A2KKX1</accession>
<comment type="subcellular location">
    <subcellularLocation>
        <location evidence="1">Cell membrane</location>
        <topology evidence="1">Multi-pass membrane protein</topology>
    </subcellularLocation>
</comment>
<dbReference type="GO" id="GO:0005886">
    <property type="term" value="C:plasma membrane"/>
    <property type="evidence" value="ECO:0007669"/>
    <property type="project" value="UniProtKB-SubCell"/>
</dbReference>
<organism evidence="9 10">
    <name type="scientific">Diploscapter pachys</name>
    <dbReference type="NCBI Taxonomy" id="2018661"/>
    <lineage>
        <taxon>Eukaryota</taxon>
        <taxon>Metazoa</taxon>
        <taxon>Ecdysozoa</taxon>
        <taxon>Nematoda</taxon>
        <taxon>Chromadorea</taxon>
        <taxon>Rhabditida</taxon>
        <taxon>Rhabditina</taxon>
        <taxon>Rhabditomorpha</taxon>
        <taxon>Rhabditoidea</taxon>
        <taxon>Rhabditidae</taxon>
        <taxon>Diploscapter</taxon>
    </lineage>
</organism>
<evidence type="ECO:0000256" key="5">
    <source>
        <dbReference type="ARBA" id="ARBA00023136"/>
    </source>
</evidence>
<feature type="transmembrane region" description="Helical" evidence="7">
    <location>
        <begin position="6"/>
        <end position="27"/>
    </location>
</feature>
<gene>
    <name evidence="9" type="ORF">WR25_00526</name>
</gene>
<keyword evidence="10" id="KW-1185">Reference proteome</keyword>
<dbReference type="EMBL" id="LIAE01008310">
    <property type="protein sequence ID" value="PAV74611.1"/>
    <property type="molecule type" value="Genomic_DNA"/>
</dbReference>
<dbReference type="Pfam" id="PF13396">
    <property type="entry name" value="PLDc_N"/>
    <property type="match status" value="1"/>
</dbReference>
<name>A0A2A2KKX1_9BILA</name>
<evidence type="ECO:0000256" key="3">
    <source>
        <dbReference type="ARBA" id="ARBA00022692"/>
    </source>
</evidence>
<comment type="caution">
    <text evidence="9">The sequence shown here is derived from an EMBL/GenBank/DDBJ whole genome shotgun (WGS) entry which is preliminary data.</text>
</comment>
<feature type="region of interest" description="Disordered" evidence="6">
    <location>
        <begin position="65"/>
        <end position="136"/>
    </location>
</feature>
<evidence type="ECO:0000256" key="4">
    <source>
        <dbReference type="ARBA" id="ARBA00022989"/>
    </source>
</evidence>
<keyword evidence="4 7" id="KW-1133">Transmembrane helix</keyword>
<evidence type="ECO:0000259" key="8">
    <source>
        <dbReference type="Pfam" id="PF13396"/>
    </source>
</evidence>
<dbReference type="AlphaFoldDB" id="A0A2A2KKX1"/>